<evidence type="ECO:0000256" key="2">
    <source>
        <dbReference type="SAM" id="MobiDB-lite"/>
    </source>
</evidence>
<keyword evidence="1" id="KW-0175">Coiled coil</keyword>
<reference evidence="3 4" key="1">
    <citation type="journal article" date="2013" name="Curr. Biol.">
        <title>The Genome of the Foraminiferan Reticulomyxa filosa.</title>
        <authorList>
            <person name="Glockner G."/>
            <person name="Hulsmann N."/>
            <person name="Schleicher M."/>
            <person name="Noegel A.A."/>
            <person name="Eichinger L."/>
            <person name="Gallinger C."/>
            <person name="Pawlowski J."/>
            <person name="Sierra R."/>
            <person name="Euteneuer U."/>
            <person name="Pillet L."/>
            <person name="Moustafa A."/>
            <person name="Platzer M."/>
            <person name="Groth M."/>
            <person name="Szafranski K."/>
            <person name="Schliwa M."/>
        </authorList>
    </citation>
    <scope>NUCLEOTIDE SEQUENCE [LARGE SCALE GENOMIC DNA]</scope>
</reference>
<feature type="compositionally biased region" description="Basic and acidic residues" evidence="2">
    <location>
        <begin position="851"/>
        <end position="862"/>
    </location>
</feature>
<evidence type="ECO:0000313" key="4">
    <source>
        <dbReference type="Proteomes" id="UP000023152"/>
    </source>
</evidence>
<dbReference type="AlphaFoldDB" id="X6MNS1"/>
<feature type="region of interest" description="Disordered" evidence="2">
    <location>
        <begin position="736"/>
        <end position="778"/>
    </location>
</feature>
<protein>
    <submittedName>
        <fullName evidence="3">Uncharacterized protein</fullName>
    </submittedName>
</protein>
<feature type="compositionally biased region" description="Basic residues" evidence="2">
    <location>
        <begin position="394"/>
        <end position="403"/>
    </location>
</feature>
<feature type="region of interest" description="Disordered" evidence="2">
    <location>
        <begin position="382"/>
        <end position="403"/>
    </location>
</feature>
<gene>
    <name evidence="3" type="ORF">RFI_21717</name>
</gene>
<accession>X6MNS1</accession>
<feature type="compositionally biased region" description="Polar residues" evidence="2">
    <location>
        <begin position="805"/>
        <end position="846"/>
    </location>
</feature>
<feature type="region of interest" description="Disordered" evidence="2">
    <location>
        <begin position="1"/>
        <end position="29"/>
    </location>
</feature>
<evidence type="ECO:0000256" key="1">
    <source>
        <dbReference type="SAM" id="Coils"/>
    </source>
</evidence>
<feature type="region of interest" description="Disordered" evidence="2">
    <location>
        <begin position="805"/>
        <end position="862"/>
    </location>
</feature>
<feature type="coiled-coil region" evidence="1">
    <location>
        <begin position="93"/>
        <end position="148"/>
    </location>
</feature>
<organism evidence="3 4">
    <name type="scientific">Reticulomyxa filosa</name>
    <dbReference type="NCBI Taxonomy" id="46433"/>
    <lineage>
        <taxon>Eukaryota</taxon>
        <taxon>Sar</taxon>
        <taxon>Rhizaria</taxon>
        <taxon>Retaria</taxon>
        <taxon>Foraminifera</taxon>
        <taxon>Monothalamids</taxon>
        <taxon>Reticulomyxidae</taxon>
        <taxon>Reticulomyxa</taxon>
    </lineage>
</organism>
<feature type="compositionally biased region" description="Polar residues" evidence="2">
    <location>
        <begin position="736"/>
        <end position="748"/>
    </location>
</feature>
<keyword evidence="4" id="KW-1185">Reference proteome</keyword>
<feature type="compositionally biased region" description="Basic and acidic residues" evidence="2">
    <location>
        <begin position="755"/>
        <end position="773"/>
    </location>
</feature>
<dbReference type="EMBL" id="ASPP01018917">
    <property type="protein sequence ID" value="ETO15648.1"/>
    <property type="molecule type" value="Genomic_DNA"/>
</dbReference>
<dbReference type="Proteomes" id="UP000023152">
    <property type="component" value="Unassembled WGS sequence"/>
</dbReference>
<sequence>KVYNRVDAVPANDWAEVGGPEEDKENTHKIEDRPLLAVNSGKISVLEKHQVVKVSVSEPGFGESGSRQAMGKPAQSMEVVENQSKVVKKSGDNTTIENAKVEVESQIKVAEKNGDDLSMENAKLVLTIEKLSHTLERRKRIVEQARCEKPDQKGEQWVSRRVSGGRQKVGTAPEVLPENNHARVDRVEMEQGNAKKDKGEKDASVEEVGKKNKFLDTHGLLEVRKPMEKDISESSDRTPEIKFQLSDNHQCNDITNMGTGHRNKASGNPQELKEIPKCSDNTSKRKIVGKPETINNDPAWFFQREKANNQQLPHTSERKGHFTRKARKDTSNRNLIVPLTLGRLKHHSQVQQVNGAPHLSPTTGEFNITWPKGRFDSLSNTIGDQTNCNSNRGPPRRNGRKNCASKRWGEVTIVQKQRIQNTAVSYPVKGNHNVLGDKAQLEKTKLSVKEPCCLPEVLVQSILSSAIQTATKQLHLTSKQMECETYQKGDQIVKRPENLVLDRNSIRDEACILLKGLNAPPEQVKWNFQVLEQTKCMESPKVAEAHERSSSQMVVISNGTKTKANKNGLPLVETNTYELRHQDVHTQKKMQGAVDISGLPVTRSSEWKCEQKFFVQSTSKGPSERNVNQMAEYMEHSGRLTQATHGDIFLENLNESHTIDQFRALTDHQKKDQDEINNSVIKAANDTILLPSVIVELQDPKTIKSHPLYAPIAFPTPIQWNFQVLGEEIDKRTPTVNQPIDTLSCGSPQQQQQHQFEKSKVEEANSNRSDTKANHSIQLAVPVENRSNVTDGLIVTSCANVVEQSHSGAAKKNPQSTSESNDPQPVQPFTRNQQPCYSSQSNQQVVLPSPERPRDKGNECLE</sequence>
<comment type="caution">
    <text evidence="3">The sequence shown here is derived from an EMBL/GenBank/DDBJ whole genome shotgun (WGS) entry which is preliminary data.</text>
</comment>
<name>X6MNS1_RETFI</name>
<feature type="region of interest" description="Disordered" evidence="2">
    <location>
        <begin position="250"/>
        <end position="274"/>
    </location>
</feature>
<feature type="non-terminal residue" evidence="3">
    <location>
        <position position="1"/>
    </location>
</feature>
<evidence type="ECO:0000313" key="3">
    <source>
        <dbReference type="EMBL" id="ETO15648.1"/>
    </source>
</evidence>
<proteinExistence type="predicted"/>